<feature type="compositionally biased region" description="Basic and acidic residues" evidence="4">
    <location>
        <begin position="528"/>
        <end position="554"/>
    </location>
</feature>
<dbReference type="GO" id="GO:0005813">
    <property type="term" value="C:centrosome"/>
    <property type="evidence" value="ECO:0007669"/>
    <property type="project" value="UniProtKB-SubCell"/>
</dbReference>
<sequence length="1426" mass="160668">MTAGRAPTSRRRHGASLGQIPLSSGEIELYSRQDEAARRRRRLLAVREQERRLAQQVTKRYRANLQQLQSHKAKKTQMQLSEEQHKMLTELHRRYQSSLQSMGTAQRNAREKLLELMEQAQLEQLKWTYNRQVTGEQRVEEAQEAQEEEEAQKLARRRLMEQNLQRLKELSDKQRAHASARAREEQEMALQRIKEREELDKLRRMNSPQEVFVTPRPHAEDVRSYRFTRTHCFVPPVSVVDPKEERPTVTVIKHNRNHPAAMHGVEEASKYREEMDQKRERDRLTTEERGETAAERGKAALHNVTSREKGQQALEWLALVDKLERRERGVNVAGGDDDLLAVVDAEGRPEDPERIAERVFAELLGLGDESLDLSAFSIETDEDDQSVGTPEADHVGADNPAKSNAGNREKNKPNLLGSVAEKKPGHSKPITAGERTKATRDNAGQPMKAKAGGDTQKRSKTNMRGDKDVSPDYIEVPFRLDHDEESVEQHDNVRKAKGDCLDSDADNVHQGGEQLERMKKGYHTKSAPLDDKRMPDWRNERRHSNTSTEERPEGIDSEDEAISQLSQGNESIPQQETRAQDDLDHLFPMLPQGRPLNRAQRLHGPARSWSSDSNVGEGGLKVDKTAVGSTGRWPRYLTSRESFIDSDEPQDASALPVTSDESDAISPRSSTSGEIFTSGGYQSASSVKGRYEKGNTDFIAGVRESGVSGAFSTDKDNRGEESILRGAPANLSGAQTPAQTDIHRRDDDTSSATSFIKGSSFDDISPPESPVEPVRLSIHAQHNDGVNYHDELGRQEVDARSEDHEPRYPGSVVSGKEDANSLHRNDEVVAPLTLAEEKSLPQSDQPNLTTISAPLQRDEDHSLSAQLAGDEDNVPSEVSVNTGYDEMQVKAHAADSQSFQAASVDKDDLSSSGSFAPSQKSLSRLPPNTSKPLAQRFIDEHMLSFSSSEGLSEDSEDGINRRALGPDIANPSVNLNPYDRYRRQINHQAQRRSTSASSIAQYSLPPSDSHSSIDDSLDRLHPDHGEDSFVNELVPMFPKNTISQSLDDDDQALEQYDVQLVAPNMIADERRKDPSAVMGNVYHFEGRRSWHSSTNESLEEHNSPSPRSAGSQAQERESERDARDDELDLTDQSVDGHRNIENTGEANREEPTGTQCTAFDSIKEHVALLPPPPLGLLDMSQPPAPLQKLDRNLGHSSSSSEISEWDHARLYHKRRLYEAEEERKRDDSSSESGVSSSDGSFDSSRSLNTKRAERMDISLKDASDDADGRSSDGGKNISLAEAFQRRHPRFHDRIESHRDKLKRQREKQQEQQREQEEVEPNAGTKSSAKPGDKVQRHKSDPKSSLSQPKQALLDRLATGSRAKISSREMKERSRRLYHQLPEVVERKRQEEMLRRRRQRLDELREQEKERRLQQKQRRQQQLQHKA</sequence>
<comment type="caution">
    <text evidence="6">The sequence shown here is derived from an EMBL/GenBank/DDBJ whole genome shotgun (WGS) entry which is preliminary data.</text>
</comment>
<dbReference type="Pfam" id="PF15309">
    <property type="entry name" value="ALMS_motif"/>
    <property type="match status" value="1"/>
</dbReference>
<feature type="compositionally biased region" description="Basic and acidic residues" evidence="4">
    <location>
        <begin position="1219"/>
        <end position="1228"/>
    </location>
</feature>
<evidence type="ECO:0000259" key="5">
    <source>
        <dbReference type="Pfam" id="PF15309"/>
    </source>
</evidence>
<feature type="compositionally biased region" description="Polar residues" evidence="4">
    <location>
        <begin position="840"/>
        <end position="853"/>
    </location>
</feature>
<feature type="compositionally biased region" description="Basic and acidic residues" evidence="4">
    <location>
        <begin position="1383"/>
        <end position="1412"/>
    </location>
</feature>
<feature type="region of interest" description="Disordered" evidence="4">
    <location>
        <begin position="269"/>
        <end position="306"/>
    </location>
</feature>
<dbReference type="InterPro" id="IPR029299">
    <property type="entry name" value="ALMS_motif"/>
</dbReference>
<feature type="region of interest" description="Disordered" evidence="4">
    <location>
        <begin position="381"/>
        <end position="626"/>
    </location>
</feature>
<name>A0A8T1XDQ5_9STRA</name>
<protein>
    <recommendedName>
        <fullName evidence="5">ALMS motif domain-containing protein</fullName>
    </recommendedName>
</protein>
<evidence type="ECO:0000256" key="2">
    <source>
        <dbReference type="ARBA" id="ARBA00022490"/>
    </source>
</evidence>
<evidence type="ECO:0000256" key="3">
    <source>
        <dbReference type="ARBA" id="ARBA00023212"/>
    </source>
</evidence>
<feature type="region of interest" description="Disordered" evidence="4">
    <location>
        <begin position="1092"/>
        <end position="1205"/>
    </location>
</feature>
<feature type="compositionally biased region" description="Basic and acidic residues" evidence="4">
    <location>
        <begin position="478"/>
        <end position="500"/>
    </location>
</feature>
<proteinExistence type="predicted"/>
<organism evidence="6 7">
    <name type="scientific">Phytophthora boehmeriae</name>
    <dbReference type="NCBI Taxonomy" id="109152"/>
    <lineage>
        <taxon>Eukaryota</taxon>
        <taxon>Sar</taxon>
        <taxon>Stramenopiles</taxon>
        <taxon>Oomycota</taxon>
        <taxon>Peronosporomycetes</taxon>
        <taxon>Peronosporales</taxon>
        <taxon>Peronosporaceae</taxon>
        <taxon>Phytophthora</taxon>
    </lineage>
</organism>
<dbReference type="OrthoDB" id="168490at2759"/>
<feature type="region of interest" description="Disordered" evidence="4">
    <location>
        <begin position="947"/>
        <end position="1029"/>
    </location>
</feature>
<feature type="compositionally biased region" description="Basic and acidic residues" evidence="4">
    <location>
        <begin position="1134"/>
        <end position="1151"/>
    </location>
</feature>
<gene>
    <name evidence="6" type="ORF">PHYBOEH_000568</name>
</gene>
<accession>A0A8T1XDQ5</accession>
<feature type="compositionally biased region" description="Basic and acidic residues" evidence="4">
    <location>
        <begin position="1306"/>
        <end position="1315"/>
    </location>
</feature>
<feature type="compositionally biased region" description="Basic and acidic residues" evidence="4">
    <location>
        <begin position="713"/>
        <end position="723"/>
    </location>
</feature>
<feature type="compositionally biased region" description="Basic residues" evidence="4">
    <location>
        <begin position="1413"/>
        <end position="1426"/>
    </location>
</feature>
<dbReference type="EMBL" id="JAGDFL010000011">
    <property type="protein sequence ID" value="KAG7401510.1"/>
    <property type="molecule type" value="Genomic_DNA"/>
</dbReference>
<reference evidence="6" key="1">
    <citation type="submission" date="2021-02" db="EMBL/GenBank/DDBJ databases">
        <authorList>
            <person name="Palmer J.M."/>
        </authorList>
    </citation>
    <scope>NUCLEOTIDE SEQUENCE</scope>
    <source>
        <strain evidence="6">SCRP23</strain>
    </source>
</reference>
<keyword evidence="7" id="KW-1185">Reference proteome</keyword>
<keyword evidence="2" id="KW-0963">Cytoplasm</keyword>
<feature type="compositionally biased region" description="Polar residues" evidence="4">
    <location>
        <begin position="563"/>
        <end position="577"/>
    </location>
</feature>
<feature type="region of interest" description="Disordered" evidence="4">
    <location>
        <begin position="708"/>
        <end position="931"/>
    </location>
</feature>
<feature type="compositionally biased region" description="Basic and acidic residues" evidence="4">
    <location>
        <begin position="815"/>
        <end position="827"/>
    </location>
</feature>
<feature type="compositionally biased region" description="Basic and acidic residues" evidence="4">
    <location>
        <begin position="1330"/>
        <end position="1341"/>
    </location>
</feature>
<keyword evidence="3" id="KW-0206">Cytoskeleton</keyword>
<feature type="compositionally biased region" description="Basic and acidic residues" evidence="4">
    <location>
        <begin position="1250"/>
        <end position="1272"/>
    </location>
</feature>
<feature type="compositionally biased region" description="Polar residues" evidence="4">
    <location>
        <begin position="986"/>
        <end position="1001"/>
    </location>
</feature>
<feature type="region of interest" description="Disordered" evidence="4">
    <location>
        <begin position="1219"/>
        <end position="1426"/>
    </location>
</feature>
<evidence type="ECO:0000256" key="4">
    <source>
        <dbReference type="SAM" id="MobiDB-lite"/>
    </source>
</evidence>
<feature type="compositionally biased region" description="Polar residues" evidence="4">
    <location>
        <begin position="910"/>
        <end position="931"/>
    </location>
</feature>
<dbReference type="Proteomes" id="UP000693981">
    <property type="component" value="Unassembled WGS sequence"/>
</dbReference>
<evidence type="ECO:0000256" key="1">
    <source>
        <dbReference type="ARBA" id="ARBA00004300"/>
    </source>
</evidence>
<feature type="compositionally biased region" description="Basic and acidic residues" evidence="4">
    <location>
        <begin position="1114"/>
        <end position="1123"/>
    </location>
</feature>
<evidence type="ECO:0000313" key="7">
    <source>
        <dbReference type="Proteomes" id="UP000693981"/>
    </source>
</evidence>
<evidence type="ECO:0000313" key="6">
    <source>
        <dbReference type="EMBL" id="KAG7401510.1"/>
    </source>
</evidence>
<feature type="compositionally biased region" description="Basic and acidic residues" evidence="4">
    <location>
        <begin position="269"/>
        <end position="298"/>
    </location>
</feature>
<comment type="subcellular location">
    <subcellularLocation>
        <location evidence="1">Cytoplasm</location>
        <location evidence="1">Cytoskeleton</location>
        <location evidence="1">Microtubule organizing center</location>
        <location evidence="1">Centrosome</location>
    </subcellularLocation>
</comment>
<feature type="compositionally biased region" description="Low complexity" evidence="4">
    <location>
        <begin position="1230"/>
        <end position="1246"/>
    </location>
</feature>
<feature type="compositionally biased region" description="Polar residues" evidence="4">
    <location>
        <begin position="667"/>
        <end position="686"/>
    </location>
</feature>
<feature type="domain" description="ALMS motif" evidence="5">
    <location>
        <begin position="1276"/>
        <end position="1414"/>
    </location>
</feature>
<feature type="compositionally biased region" description="Basic and acidic residues" evidence="4">
    <location>
        <begin position="1011"/>
        <end position="1027"/>
    </location>
</feature>
<feature type="compositionally biased region" description="Basic and acidic residues" evidence="4">
    <location>
        <begin position="787"/>
        <end position="807"/>
    </location>
</feature>
<feature type="region of interest" description="Disordered" evidence="4">
    <location>
        <begin position="640"/>
        <end position="688"/>
    </location>
</feature>